<sequence>MAIRRATIDVFLSQTVKTAAAGVLRVVVTVGSGIAVCFGIATPFLADSSWWLSPTLIIGAVTFFTTFFAFSAPYVTGIGIRLPTYARASKEHLKRFAANVPPNTPIVLKYLGFYPTVQTRHVQFRDLRRIIPANQFVNLEHVPRTTVNQLQDGGIKAWAARRYWGRFLVDISGDRSRVPGIIEAIWPQIPALGSNGSLKAPPVKPERGSAAMTNRIPSTDTQRFVPLPPRFKEKKK</sequence>
<keyword evidence="4" id="KW-1185">Reference proteome</keyword>
<evidence type="ECO:0000313" key="4">
    <source>
        <dbReference type="Proteomes" id="UP001303373"/>
    </source>
</evidence>
<gene>
    <name evidence="3" type="ORF">R9X50_00494300</name>
</gene>
<evidence type="ECO:0000256" key="1">
    <source>
        <dbReference type="SAM" id="MobiDB-lite"/>
    </source>
</evidence>
<evidence type="ECO:0000313" key="3">
    <source>
        <dbReference type="EMBL" id="WPH02088.1"/>
    </source>
</evidence>
<accession>A0AAQ3M6G7</accession>
<feature type="transmembrane region" description="Helical" evidence="2">
    <location>
        <begin position="56"/>
        <end position="80"/>
    </location>
</feature>
<protein>
    <submittedName>
        <fullName evidence="3">Uncharacterized protein</fullName>
    </submittedName>
</protein>
<evidence type="ECO:0000256" key="2">
    <source>
        <dbReference type="SAM" id="Phobius"/>
    </source>
</evidence>
<keyword evidence="2" id="KW-0472">Membrane</keyword>
<keyword evidence="2" id="KW-0812">Transmembrane</keyword>
<dbReference type="AlphaFoldDB" id="A0AAQ3M6G7"/>
<organism evidence="3 4">
    <name type="scientific">Acrodontium crateriforme</name>
    <dbReference type="NCBI Taxonomy" id="150365"/>
    <lineage>
        <taxon>Eukaryota</taxon>
        <taxon>Fungi</taxon>
        <taxon>Dikarya</taxon>
        <taxon>Ascomycota</taxon>
        <taxon>Pezizomycotina</taxon>
        <taxon>Dothideomycetes</taxon>
        <taxon>Dothideomycetidae</taxon>
        <taxon>Mycosphaerellales</taxon>
        <taxon>Teratosphaeriaceae</taxon>
        <taxon>Acrodontium</taxon>
    </lineage>
</organism>
<feature type="transmembrane region" description="Helical" evidence="2">
    <location>
        <begin position="21"/>
        <end position="44"/>
    </location>
</feature>
<keyword evidence="2" id="KW-1133">Transmembrane helix</keyword>
<name>A0AAQ3M6G7_9PEZI</name>
<reference evidence="3 4" key="1">
    <citation type="submission" date="2023-11" db="EMBL/GenBank/DDBJ databases">
        <title>An acidophilic fungus is an integral part of prey digestion in a carnivorous sundew plant.</title>
        <authorList>
            <person name="Tsai I.J."/>
        </authorList>
    </citation>
    <scope>NUCLEOTIDE SEQUENCE [LARGE SCALE GENOMIC DNA]</scope>
    <source>
        <strain evidence="3">169a</strain>
    </source>
</reference>
<feature type="region of interest" description="Disordered" evidence="1">
    <location>
        <begin position="197"/>
        <end position="236"/>
    </location>
</feature>
<proteinExistence type="predicted"/>
<dbReference type="EMBL" id="CP138586">
    <property type="protein sequence ID" value="WPH02088.1"/>
    <property type="molecule type" value="Genomic_DNA"/>
</dbReference>
<dbReference type="Proteomes" id="UP001303373">
    <property type="component" value="Chromosome 7"/>
</dbReference>
<feature type="compositionally biased region" description="Polar residues" evidence="1">
    <location>
        <begin position="211"/>
        <end position="222"/>
    </location>
</feature>